<dbReference type="Proteomes" id="UP000703590">
    <property type="component" value="Unassembled WGS sequence"/>
</dbReference>
<dbReference type="InterPro" id="IPR027396">
    <property type="entry name" value="DsrEFH-like"/>
</dbReference>
<reference evidence="3" key="2">
    <citation type="submission" date="2021-02" db="EMBL/GenBank/DDBJ databases">
        <title>Sulfurospirillum tamanensis sp. nov.</title>
        <authorList>
            <person name="Merkel A.Y."/>
        </authorList>
    </citation>
    <scope>NUCLEOTIDE SEQUENCE [LARGE SCALE GENOMIC DNA]</scope>
    <source>
        <strain evidence="3">T05b</strain>
    </source>
</reference>
<evidence type="ECO:0008006" key="4">
    <source>
        <dbReference type="Google" id="ProtNLM"/>
    </source>
</evidence>
<organism evidence="2 3">
    <name type="scientific">Sulfurospirillum tamanense</name>
    <dbReference type="NCBI Taxonomy" id="2813362"/>
    <lineage>
        <taxon>Bacteria</taxon>
        <taxon>Pseudomonadati</taxon>
        <taxon>Campylobacterota</taxon>
        <taxon>Epsilonproteobacteria</taxon>
        <taxon>Campylobacterales</taxon>
        <taxon>Sulfurospirillaceae</taxon>
        <taxon>Sulfurospirillum</taxon>
    </lineage>
</organism>
<evidence type="ECO:0000313" key="2">
    <source>
        <dbReference type="EMBL" id="MBN2964378.1"/>
    </source>
</evidence>
<dbReference type="RefSeq" id="WP_205458930.1">
    <property type="nucleotide sequence ID" value="NZ_JAFHKK010000011.1"/>
</dbReference>
<reference evidence="2 3" key="1">
    <citation type="submission" date="2021-02" db="EMBL/GenBank/DDBJ databases">
        <title>Sulfurospirillum tamanensis sp. nov.</title>
        <authorList>
            <person name="Frolova A."/>
            <person name="Merkel A."/>
            <person name="Slobodkin A."/>
        </authorList>
    </citation>
    <scope>NUCLEOTIDE SEQUENCE [LARGE SCALE GENOMIC DNA]</scope>
    <source>
        <strain evidence="2 3">T05b</strain>
    </source>
</reference>
<protein>
    <recommendedName>
        <fullName evidence="4">DsrE/DsrF-like family protein</fullName>
    </recommendedName>
</protein>
<reference evidence="2 3" key="3">
    <citation type="submission" date="2021-02" db="EMBL/GenBank/DDBJ databases">
        <authorList>
            <person name="Merkel A.Y."/>
        </authorList>
    </citation>
    <scope>NUCLEOTIDE SEQUENCE [LARGE SCALE GENOMIC DNA]</scope>
    <source>
        <strain evidence="2 3">T05b</strain>
    </source>
</reference>
<evidence type="ECO:0000313" key="3">
    <source>
        <dbReference type="Proteomes" id="UP000703590"/>
    </source>
</evidence>
<keyword evidence="3" id="KW-1185">Reference proteome</keyword>
<dbReference type="EMBL" id="JAFHKK010000011">
    <property type="protein sequence ID" value="MBN2964378.1"/>
    <property type="molecule type" value="Genomic_DNA"/>
</dbReference>
<feature type="chain" id="PRO_5046543190" description="DsrE/DsrF-like family protein" evidence="1">
    <location>
        <begin position="23"/>
        <end position="146"/>
    </location>
</feature>
<dbReference type="SUPFAM" id="SSF75169">
    <property type="entry name" value="DsrEFH-like"/>
    <property type="match status" value="1"/>
</dbReference>
<keyword evidence="1" id="KW-0732">Signal</keyword>
<gene>
    <name evidence="2" type="ORF">JWV37_06270</name>
</gene>
<sequence>MKKTMLSMALAGALMVPAMVNAQEIKGLNVLIVSADAQTQMMGMVLSTSTIKDHGKAVNITLCGPAGNLALKEFEAGSVKRPDGSVVNPKGALGGLIKAGASVEVCPLFLPTAGKDASALVEGVSVAKPPMVAKGLLDPAFKNISF</sequence>
<name>A0ABS2WRZ1_9BACT</name>
<proteinExistence type="predicted"/>
<evidence type="ECO:0000256" key="1">
    <source>
        <dbReference type="SAM" id="SignalP"/>
    </source>
</evidence>
<comment type="caution">
    <text evidence="2">The sequence shown here is derived from an EMBL/GenBank/DDBJ whole genome shotgun (WGS) entry which is preliminary data.</text>
</comment>
<feature type="signal peptide" evidence="1">
    <location>
        <begin position="1"/>
        <end position="22"/>
    </location>
</feature>
<accession>A0ABS2WRZ1</accession>